<dbReference type="Pfam" id="PF03683">
    <property type="entry name" value="UPF0175"/>
    <property type="match status" value="1"/>
</dbReference>
<dbReference type="RefSeq" id="WP_380024853.1">
    <property type="nucleotide sequence ID" value="NZ_JBHSHC010000035.1"/>
</dbReference>
<reference evidence="2" key="1">
    <citation type="journal article" date="2019" name="Int. J. Syst. Evol. Microbiol.">
        <title>The Global Catalogue of Microorganisms (GCM) 10K type strain sequencing project: providing services to taxonomists for standard genome sequencing and annotation.</title>
        <authorList>
            <consortium name="The Broad Institute Genomics Platform"/>
            <consortium name="The Broad Institute Genome Sequencing Center for Infectious Disease"/>
            <person name="Wu L."/>
            <person name="Ma J."/>
        </authorList>
    </citation>
    <scope>NUCLEOTIDE SEQUENCE [LARGE SCALE GENOMIC DNA]</scope>
    <source>
        <strain evidence="2">WYCCWR 12678</strain>
    </source>
</reference>
<dbReference type="Proteomes" id="UP001596002">
    <property type="component" value="Unassembled WGS sequence"/>
</dbReference>
<evidence type="ECO:0000313" key="1">
    <source>
        <dbReference type="EMBL" id="MFC4766960.1"/>
    </source>
</evidence>
<dbReference type="EMBL" id="JBHSHC010000035">
    <property type="protein sequence ID" value="MFC4766960.1"/>
    <property type="molecule type" value="Genomic_DNA"/>
</dbReference>
<keyword evidence="2" id="KW-1185">Reference proteome</keyword>
<accession>A0ABV9PYT2</accession>
<protein>
    <submittedName>
        <fullName evidence="1">UPF0175 family protein</fullName>
    </submittedName>
</protein>
<name>A0ABV9PYT2_9BACL</name>
<sequence>MAIDKFQVSIPNDFLPVLQHLSEGKSVDETIRVSLAISLFVERAVTLERAAELSGLSLMDFMSVLRKKGIPWGEYTEEHFLQDQAFIQKRFAEKQEAKDE</sequence>
<evidence type="ECO:0000313" key="2">
    <source>
        <dbReference type="Proteomes" id="UP001596002"/>
    </source>
</evidence>
<comment type="caution">
    <text evidence="1">The sequence shown here is derived from an EMBL/GenBank/DDBJ whole genome shotgun (WGS) entry which is preliminary data.</text>
</comment>
<gene>
    <name evidence="1" type="ORF">ACFO8Q_06200</name>
</gene>
<proteinExistence type="predicted"/>
<organism evidence="1 2">
    <name type="scientific">Effusibacillus consociatus</name>
    <dbReference type="NCBI Taxonomy" id="1117041"/>
    <lineage>
        <taxon>Bacteria</taxon>
        <taxon>Bacillati</taxon>
        <taxon>Bacillota</taxon>
        <taxon>Bacilli</taxon>
        <taxon>Bacillales</taxon>
        <taxon>Alicyclobacillaceae</taxon>
        <taxon>Effusibacillus</taxon>
    </lineage>
</organism>
<dbReference type="InterPro" id="IPR005368">
    <property type="entry name" value="UPF0175"/>
</dbReference>